<dbReference type="EMBL" id="GBRH01238858">
    <property type="protein sequence ID" value="JAD59037.1"/>
    <property type="molecule type" value="Transcribed_RNA"/>
</dbReference>
<reference evidence="1" key="2">
    <citation type="journal article" date="2015" name="Data Brief">
        <title>Shoot transcriptome of the giant reed, Arundo donax.</title>
        <authorList>
            <person name="Barrero R.A."/>
            <person name="Guerrero F.D."/>
            <person name="Moolhuijzen P."/>
            <person name="Goolsby J.A."/>
            <person name="Tidwell J."/>
            <person name="Bellgard S.E."/>
            <person name="Bellgard M.I."/>
        </authorList>
    </citation>
    <scope>NUCLEOTIDE SEQUENCE</scope>
    <source>
        <tissue evidence="1">Shoot tissue taken approximately 20 cm above the soil surface</tissue>
    </source>
</reference>
<reference evidence="1" key="1">
    <citation type="submission" date="2014-09" db="EMBL/GenBank/DDBJ databases">
        <authorList>
            <person name="Magalhaes I.L.F."/>
            <person name="Oliveira U."/>
            <person name="Santos F.R."/>
            <person name="Vidigal T.H.D.A."/>
            <person name="Brescovit A.D."/>
            <person name="Santos A.J."/>
        </authorList>
    </citation>
    <scope>NUCLEOTIDE SEQUENCE</scope>
    <source>
        <tissue evidence="1">Shoot tissue taken approximately 20 cm above the soil surface</tissue>
    </source>
</reference>
<name>A0A0A9BIC6_ARUDO</name>
<sequence>MRGSIPQRLASPINSHLLTTLRTHINLAPQPIICHTKQ</sequence>
<protein>
    <submittedName>
        <fullName evidence="1">Uncharacterized protein</fullName>
    </submittedName>
</protein>
<organism evidence="1">
    <name type="scientific">Arundo donax</name>
    <name type="common">Giant reed</name>
    <name type="synonym">Donax arundinaceus</name>
    <dbReference type="NCBI Taxonomy" id="35708"/>
    <lineage>
        <taxon>Eukaryota</taxon>
        <taxon>Viridiplantae</taxon>
        <taxon>Streptophyta</taxon>
        <taxon>Embryophyta</taxon>
        <taxon>Tracheophyta</taxon>
        <taxon>Spermatophyta</taxon>
        <taxon>Magnoliopsida</taxon>
        <taxon>Liliopsida</taxon>
        <taxon>Poales</taxon>
        <taxon>Poaceae</taxon>
        <taxon>PACMAD clade</taxon>
        <taxon>Arundinoideae</taxon>
        <taxon>Arundineae</taxon>
        <taxon>Arundo</taxon>
    </lineage>
</organism>
<evidence type="ECO:0000313" key="1">
    <source>
        <dbReference type="EMBL" id="JAD59037.1"/>
    </source>
</evidence>
<accession>A0A0A9BIC6</accession>
<proteinExistence type="predicted"/>
<dbReference type="AlphaFoldDB" id="A0A0A9BIC6"/>